<proteinExistence type="predicted"/>
<dbReference type="HOGENOM" id="CLU_175379_0_0_9"/>
<gene>
    <name evidence="1" type="ORF">HDCHBGLK_00292</name>
</gene>
<sequence>MIPIPPGEIGKAICEKYFPEEEWEKEYRLKTGIIRRISEYTGFNFNEVLELPYPYFLLLNKESWIASYTKSKEGMEILKNLWRLQQTKADEKSVRMHSGGGCNGGRN</sequence>
<dbReference type="AlphaFoldDB" id="B0NA13"/>
<name>B0NA13_CLOS5</name>
<organism evidence="1 2">
    <name type="scientific">Clostridium scindens (strain ATCC 35704 / DSM 5676 / VPI 13733 / 19)</name>
    <dbReference type="NCBI Taxonomy" id="411468"/>
    <lineage>
        <taxon>Bacteria</taxon>
        <taxon>Bacillati</taxon>
        <taxon>Bacillota</taxon>
        <taxon>Clostridia</taxon>
        <taxon>Lachnospirales</taxon>
        <taxon>Lachnospiraceae</taxon>
    </lineage>
</organism>
<evidence type="ECO:0000313" key="1">
    <source>
        <dbReference type="EMBL" id="QBF72947.1"/>
    </source>
</evidence>
<dbReference type="KEGG" id="csci:HDCHBGLK_00292"/>
<dbReference type="GeneID" id="62694532"/>
<dbReference type="Proteomes" id="UP000289664">
    <property type="component" value="Chromosome"/>
</dbReference>
<dbReference type="EMBL" id="CP036170">
    <property type="protein sequence ID" value="QBF72947.1"/>
    <property type="molecule type" value="Genomic_DNA"/>
</dbReference>
<dbReference type="eggNOG" id="ENOG50303VT">
    <property type="taxonomic scope" value="Bacteria"/>
</dbReference>
<keyword evidence="2" id="KW-1185">Reference proteome</keyword>
<dbReference type="STRING" id="411468.CLOSCI_00279"/>
<dbReference type="RefSeq" id="WP_004605835.1">
    <property type="nucleotide sequence ID" value="NZ_CP036170.1"/>
</dbReference>
<protein>
    <submittedName>
        <fullName evidence="1">Uncharacterized protein</fullName>
    </submittedName>
</protein>
<reference evidence="1 2" key="1">
    <citation type="journal article" date="2019" name="Appl. Environ. Microbiol.">
        <title>Clostridium scindens ATCC 35704: integration of nutritional requirements, the complete genome sequence, and global transcriptional responses to bile acids.</title>
        <authorList>
            <person name="Devendran S."/>
            <person name="Shrestha R."/>
            <person name="Alves J.M.P."/>
            <person name="Wolf P.G."/>
            <person name="Ly L."/>
            <person name="Hernandez A.G."/>
            <person name="Mendez-Garcia C."/>
            <person name="Inboden A."/>
            <person name="Wiley J."/>
            <person name="Paul O."/>
            <person name="Allen A."/>
            <person name="Springer E."/>
            <person name="Wright C.L."/>
            <person name="Fields C.J."/>
            <person name="Daniel S.L."/>
            <person name="Ridlon J.M."/>
        </authorList>
    </citation>
    <scope>NUCLEOTIDE SEQUENCE [LARGE SCALE GENOMIC DNA]</scope>
    <source>
        <strain evidence="1 2">ATCC 35704</strain>
    </source>
</reference>
<accession>B0NA13</accession>
<evidence type="ECO:0000313" key="2">
    <source>
        <dbReference type="Proteomes" id="UP000289664"/>
    </source>
</evidence>